<reference evidence="3" key="2">
    <citation type="submission" date="2009-11" db="EMBL/GenBank/DDBJ databases">
        <title>The Genome Sequence of Allomyces macrogynus strain ATCC 38327.</title>
        <authorList>
            <consortium name="The Broad Institute Genome Sequencing Platform"/>
            <person name="Russ C."/>
            <person name="Cuomo C."/>
            <person name="Shea T."/>
            <person name="Young S.K."/>
            <person name="Zeng Q."/>
            <person name="Koehrsen M."/>
            <person name="Haas B."/>
            <person name="Borodovsky M."/>
            <person name="Guigo R."/>
            <person name="Alvarado L."/>
            <person name="Berlin A."/>
            <person name="Borenstein D."/>
            <person name="Chen Z."/>
            <person name="Engels R."/>
            <person name="Freedman E."/>
            <person name="Gellesch M."/>
            <person name="Goldberg J."/>
            <person name="Griggs A."/>
            <person name="Gujja S."/>
            <person name="Heiman D."/>
            <person name="Hepburn T."/>
            <person name="Howarth C."/>
            <person name="Jen D."/>
            <person name="Larson L."/>
            <person name="Lewis B."/>
            <person name="Mehta T."/>
            <person name="Park D."/>
            <person name="Pearson M."/>
            <person name="Roberts A."/>
            <person name="Saif S."/>
            <person name="Shenoy N."/>
            <person name="Sisk P."/>
            <person name="Stolte C."/>
            <person name="Sykes S."/>
            <person name="Walk T."/>
            <person name="White J."/>
            <person name="Yandava C."/>
            <person name="Burger G."/>
            <person name="Gray M.W."/>
            <person name="Holland P.W.H."/>
            <person name="King N."/>
            <person name="Lang F.B.F."/>
            <person name="Roger A.J."/>
            <person name="Ruiz-Trillo I."/>
            <person name="Lander E."/>
            <person name="Nusbaum C."/>
        </authorList>
    </citation>
    <scope>NUCLEOTIDE SEQUENCE [LARGE SCALE GENOMIC DNA]</scope>
    <source>
        <strain evidence="3">ATCC 38327</strain>
    </source>
</reference>
<dbReference type="InterPro" id="IPR014044">
    <property type="entry name" value="CAP_dom"/>
</dbReference>
<protein>
    <recommendedName>
        <fullName evidence="1">SCP domain-containing protein</fullName>
    </recommendedName>
</protein>
<proteinExistence type="predicted"/>
<reference evidence="2 3" key="1">
    <citation type="submission" date="2009-11" db="EMBL/GenBank/DDBJ databases">
        <title>Annotation of Allomyces macrogynus ATCC 38327.</title>
        <authorList>
            <consortium name="The Broad Institute Genome Sequencing Platform"/>
            <person name="Russ C."/>
            <person name="Cuomo C."/>
            <person name="Burger G."/>
            <person name="Gray M.W."/>
            <person name="Holland P.W.H."/>
            <person name="King N."/>
            <person name="Lang F.B.F."/>
            <person name="Roger A.J."/>
            <person name="Ruiz-Trillo I."/>
            <person name="Young S.K."/>
            <person name="Zeng Q."/>
            <person name="Gargeya S."/>
            <person name="Fitzgerald M."/>
            <person name="Haas B."/>
            <person name="Abouelleil A."/>
            <person name="Alvarado L."/>
            <person name="Arachchi H.M."/>
            <person name="Berlin A."/>
            <person name="Chapman S.B."/>
            <person name="Gearin G."/>
            <person name="Goldberg J."/>
            <person name="Griggs A."/>
            <person name="Gujja S."/>
            <person name="Hansen M."/>
            <person name="Heiman D."/>
            <person name="Howarth C."/>
            <person name="Larimer J."/>
            <person name="Lui A."/>
            <person name="MacDonald P.J.P."/>
            <person name="McCowen C."/>
            <person name="Montmayeur A."/>
            <person name="Murphy C."/>
            <person name="Neiman D."/>
            <person name="Pearson M."/>
            <person name="Priest M."/>
            <person name="Roberts A."/>
            <person name="Saif S."/>
            <person name="Shea T."/>
            <person name="Sisk P."/>
            <person name="Stolte C."/>
            <person name="Sykes S."/>
            <person name="Wortman J."/>
            <person name="Nusbaum C."/>
            <person name="Birren B."/>
        </authorList>
    </citation>
    <scope>NUCLEOTIDE SEQUENCE [LARGE SCALE GENOMIC DNA]</scope>
    <source>
        <strain evidence="2 3">ATCC 38327</strain>
    </source>
</reference>
<dbReference type="Pfam" id="PF00188">
    <property type="entry name" value="CAP"/>
    <property type="match status" value="1"/>
</dbReference>
<dbReference type="AlphaFoldDB" id="A0A0L0RWH6"/>
<dbReference type="STRING" id="578462.A0A0L0RWH6"/>
<dbReference type="VEuPathDB" id="FungiDB:AMAG_00706"/>
<dbReference type="CDD" id="cd05379">
    <property type="entry name" value="CAP_bacterial"/>
    <property type="match status" value="1"/>
</dbReference>
<feature type="domain" description="SCP" evidence="1">
    <location>
        <begin position="107"/>
        <end position="221"/>
    </location>
</feature>
<accession>A0A0L0RWH6</accession>
<dbReference type="SUPFAM" id="SSF55797">
    <property type="entry name" value="PR-1-like"/>
    <property type="match status" value="1"/>
</dbReference>
<dbReference type="PANTHER" id="PTHR31157">
    <property type="entry name" value="SCP DOMAIN-CONTAINING PROTEIN"/>
    <property type="match status" value="1"/>
</dbReference>
<evidence type="ECO:0000313" key="3">
    <source>
        <dbReference type="Proteomes" id="UP000054350"/>
    </source>
</evidence>
<keyword evidence="3" id="KW-1185">Reference proteome</keyword>
<sequence>MPVDLSKYFHAAAGGSRDELAGADLPGFTAVITKAPVPTLLGSSPIDGVPVVTVISGAELTPAPVAPSSTAIMVVAATPTSNSASTAAPTETGGIAGIDVSSGMIGLVNAARERFGRQPYDIDANLIKSCVSHAADMAEHTFMDHKGSNGSTPASRATKAGYSWGFIAENVAQGQKTIAAVMDAWMHSQGHRDNILSGTAVDFAAAYAQSDAGTLYWVQCFGKPL</sequence>
<dbReference type="Proteomes" id="UP000054350">
    <property type="component" value="Unassembled WGS sequence"/>
</dbReference>
<gene>
    <name evidence="2" type="ORF">AMAG_00706</name>
</gene>
<dbReference type="PANTHER" id="PTHR31157:SF1">
    <property type="entry name" value="SCP DOMAIN-CONTAINING PROTEIN"/>
    <property type="match status" value="1"/>
</dbReference>
<evidence type="ECO:0000313" key="2">
    <source>
        <dbReference type="EMBL" id="KNE54747.1"/>
    </source>
</evidence>
<evidence type="ECO:0000259" key="1">
    <source>
        <dbReference type="Pfam" id="PF00188"/>
    </source>
</evidence>
<dbReference type="Gene3D" id="3.40.33.10">
    <property type="entry name" value="CAP"/>
    <property type="match status" value="1"/>
</dbReference>
<dbReference type="EMBL" id="GG745328">
    <property type="protein sequence ID" value="KNE54747.1"/>
    <property type="molecule type" value="Genomic_DNA"/>
</dbReference>
<organism evidence="2 3">
    <name type="scientific">Allomyces macrogynus (strain ATCC 38327)</name>
    <name type="common">Allomyces javanicus var. macrogynus</name>
    <dbReference type="NCBI Taxonomy" id="578462"/>
    <lineage>
        <taxon>Eukaryota</taxon>
        <taxon>Fungi</taxon>
        <taxon>Fungi incertae sedis</taxon>
        <taxon>Blastocladiomycota</taxon>
        <taxon>Blastocladiomycetes</taxon>
        <taxon>Blastocladiales</taxon>
        <taxon>Blastocladiaceae</taxon>
        <taxon>Allomyces</taxon>
    </lineage>
</organism>
<dbReference type="InterPro" id="IPR035940">
    <property type="entry name" value="CAP_sf"/>
</dbReference>
<dbReference type="OrthoDB" id="568194at2759"/>
<name>A0A0L0RWH6_ALLM3</name>